<dbReference type="InterPro" id="IPR050808">
    <property type="entry name" value="Phage_Integrase"/>
</dbReference>
<dbReference type="InterPro" id="IPR013762">
    <property type="entry name" value="Integrase-like_cat_sf"/>
</dbReference>
<dbReference type="Gene3D" id="1.10.150.130">
    <property type="match status" value="1"/>
</dbReference>
<feature type="domain" description="Tyr recombinase" evidence="6">
    <location>
        <begin position="205"/>
        <end position="453"/>
    </location>
</feature>
<dbReference type="EMBL" id="BMUW01000004">
    <property type="protein sequence ID" value="GGZ51389.1"/>
    <property type="molecule type" value="Genomic_DNA"/>
</dbReference>
<dbReference type="InterPro" id="IPR010998">
    <property type="entry name" value="Integrase_recombinase_N"/>
</dbReference>
<keyword evidence="4" id="KW-0233">DNA recombination</keyword>
<keyword evidence="3" id="KW-0238">DNA-binding</keyword>
<dbReference type="Proteomes" id="UP000624183">
    <property type="component" value="Unassembled WGS sequence"/>
</dbReference>
<evidence type="ECO:0000256" key="2">
    <source>
        <dbReference type="ARBA" id="ARBA00022908"/>
    </source>
</evidence>
<dbReference type="PANTHER" id="PTHR30629:SF2">
    <property type="entry name" value="PROPHAGE INTEGRASE INTS-RELATED"/>
    <property type="match status" value="1"/>
</dbReference>
<evidence type="ECO:0000313" key="8">
    <source>
        <dbReference type="Proteomes" id="UP000624183"/>
    </source>
</evidence>
<keyword evidence="8" id="KW-1185">Reference proteome</keyword>
<reference evidence="8" key="1">
    <citation type="journal article" date="2019" name="Int. J. Syst. Evol. Microbiol.">
        <title>The Global Catalogue of Microorganisms (GCM) 10K type strain sequencing project: providing services to taxonomists for standard genome sequencing and annotation.</title>
        <authorList>
            <consortium name="The Broad Institute Genomics Platform"/>
            <consortium name="The Broad Institute Genome Sequencing Center for Infectious Disease"/>
            <person name="Wu L."/>
            <person name="Ma J."/>
        </authorList>
    </citation>
    <scope>NUCLEOTIDE SEQUENCE [LARGE SCALE GENOMIC DNA]</scope>
    <source>
        <strain evidence="8">JCM 4602</strain>
    </source>
</reference>
<gene>
    <name evidence="7" type="ORF">GCM10010328_27520</name>
</gene>
<feature type="region of interest" description="Disordered" evidence="5">
    <location>
        <begin position="1"/>
        <end position="60"/>
    </location>
</feature>
<keyword evidence="2" id="KW-0229">DNA integration</keyword>
<organism evidence="7 8">
    <name type="scientific">Streptomyces rubiginosohelvolus</name>
    <dbReference type="NCBI Taxonomy" id="67362"/>
    <lineage>
        <taxon>Bacteria</taxon>
        <taxon>Bacillati</taxon>
        <taxon>Actinomycetota</taxon>
        <taxon>Actinomycetes</taxon>
        <taxon>Kitasatosporales</taxon>
        <taxon>Streptomycetaceae</taxon>
        <taxon>Streptomyces</taxon>
    </lineage>
</organism>
<name>A0ABQ3BM49_9ACTN</name>
<comment type="caution">
    <text evidence="7">The sequence shown here is derived from an EMBL/GenBank/DDBJ whole genome shotgun (WGS) entry which is preliminary data.</text>
</comment>
<dbReference type="InterPro" id="IPR002104">
    <property type="entry name" value="Integrase_catalytic"/>
</dbReference>
<feature type="compositionally biased region" description="Polar residues" evidence="5">
    <location>
        <begin position="1"/>
        <end position="11"/>
    </location>
</feature>
<evidence type="ECO:0000256" key="1">
    <source>
        <dbReference type="ARBA" id="ARBA00008857"/>
    </source>
</evidence>
<dbReference type="SUPFAM" id="SSF56349">
    <property type="entry name" value="DNA breaking-rejoining enzymes"/>
    <property type="match status" value="1"/>
</dbReference>
<dbReference type="Gene3D" id="1.10.443.10">
    <property type="entry name" value="Intergrase catalytic core"/>
    <property type="match status" value="1"/>
</dbReference>
<dbReference type="InterPro" id="IPR011010">
    <property type="entry name" value="DNA_brk_join_enz"/>
</dbReference>
<evidence type="ECO:0000256" key="4">
    <source>
        <dbReference type="ARBA" id="ARBA00023172"/>
    </source>
</evidence>
<comment type="similarity">
    <text evidence="1">Belongs to the 'phage' integrase family.</text>
</comment>
<protein>
    <recommendedName>
        <fullName evidence="6">Tyr recombinase domain-containing protein</fullName>
    </recommendedName>
</protein>
<evidence type="ECO:0000256" key="3">
    <source>
        <dbReference type="ARBA" id="ARBA00023125"/>
    </source>
</evidence>
<proteinExistence type="inferred from homology"/>
<evidence type="ECO:0000256" key="5">
    <source>
        <dbReference type="SAM" id="MobiDB-lite"/>
    </source>
</evidence>
<dbReference type="Pfam" id="PF00589">
    <property type="entry name" value="Phage_integrase"/>
    <property type="match status" value="1"/>
</dbReference>
<evidence type="ECO:0000313" key="7">
    <source>
        <dbReference type="EMBL" id="GGZ51389.1"/>
    </source>
</evidence>
<sequence>MLKAPTQTSNPRPNPSMKCGCPPCLKKYPRNPRPPVPVEEHSGSWEARYTDPTGKGRSKNWPTETQAIEFLEETRTAMRHRTWIDPARGEISTSAWWRLWWPTQTGGEMRIEHWTQAQLRDEGMWRNHISPTFAGTKLFEMEWREIQLWVNSLHYKNGGPLAASSVTKCFQVLDRMLEDARRDRRIPFNPAEGVKLPTIEKKHPEDRRPPSYAQLWLIRQKLPTYLQALLIVAQETGLRFQELAGLRWCRVDLENRRLHVREVLVEPRGKIKRKAYPKSDAGLRTVPITGLAARVLRELWADEAAEGTPSLAVSEPSDGLCEDELVFHGRNEVRRGTKKATGEGERYRAPLRRNSVRRPWTTAIEAAGVARKTVREVTVQKTDSATGRKRSVKEERTDWWPVFSDTRDAFASRLHAIGVPEVIAQEILGHERGGKVTWIYTHAAADYAGQVLAALEDGKPGARTPGAGRGRRLRVVAAA</sequence>
<dbReference type="PANTHER" id="PTHR30629">
    <property type="entry name" value="PROPHAGE INTEGRASE"/>
    <property type="match status" value="1"/>
</dbReference>
<dbReference type="PROSITE" id="PS51898">
    <property type="entry name" value="TYR_RECOMBINASE"/>
    <property type="match status" value="1"/>
</dbReference>
<evidence type="ECO:0000259" key="6">
    <source>
        <dbReference type="PROSITE" id="PS51898"/>
    </source>
</evidence>
<accession>A0ABQ3BM49</accession>